<reference evidence="2 3" key="1">
    <citation type="journal article" date="2011" name="Stand. Genomic Sci.">
        <title>Complete genome sequence of Haliscomenobacter hydrossis type strain (O).</title>
        <authorList>
            <consortium name="US DOE Joint Genome Institute (JGI-PGF)"/>
            <person name="Daligault H."/>
            <person name="Lapidus A."/>
            <person name="Zeytun A."/>
            <person name="Nolan M."/>
            <person name="Lucas S."/>
            <person name="Del Rio T.G."/>
            <person name="Tice H."/>
            <person name="Cheng J.F."/>
            <person name="Tapia R."/>
            <person name="Han C."/>
            <person name="Goodwin L."/>
            <person name="Pitluck S."/>
            <person name="Liolios K."/>
            <person name="Pagani I."/>
            <person name="Ivanova N."/>
            <person name="Huntemann M."/>
            <person name="Mavromatis K."/>
            <person name="Mikhailova N."/>
            <person name="Pati A."/>
            <person name="Chen A."/>
            <person name="Palaniappan K."/>
            <person name="Land M."/>
            <person name="Hauser L."/>
            <person name="Brambilla E.M."/>
            <person name="Rohde M."/>
            <person name="Verbarg S."/>
            <person name="Goker M."/>
            <person name="Bristow J."/>
            <person name="Eisen J.A."/>
            <person name="Markowitz V."/>
            <person name="Hugenholtz P."/>
            <person name="Kyrpides N.C."/>
            <person name="Klenk H.P."/>
            <person name="Woyke T."/>
        </authorList>
    </citation>
    <scope>NUCLEOTIDE SEQUENCE [LARGE SCALE GENOMIC DNA]</scope>
    <source>
        <strain evidence="3">ATCC 27775 / DSM 1100 / LMG 10767 / O</strain>
    </source>
</reference>
<dbReference type="Gene3D" id="2.60.120.560">
    <property type="entry name" value="Exo-inulinase, domain 1"/>
    <property type="match status" value="1"/>
</dbReference>
<evidence type="ECO:0000259" key="1">
    <source>
        <dbReference type="PROSITE" id="PS51820"/>
    </source>
</evidence>
<proteinExistence type="predicted"/>
<accession>F4L4Y8</accession>
<dbReference type="Gene3D" id="2.60.120.380">
    <property type="match status" value="1"/>
</dbReference>
<evidence type="ECO:0000313" key="3">
    <source>
        <dbReference type="Proteomes" id="UP000008461"/>
    </source>
</evidence>
<keyword evidence="3" id="KW-1185">Reference proteome</keyword>
<dbReference type="InterPro" id="IPR010496">
    <property type="entry name" value="AL/BT2_dom"/>
</dbReference>
<organism evidence="2 3">
    <name type="scientific">Haliscomenobacter hydrossis (strain ATCC 27775 / DSM 1100 / LMG 10767 / O)</name>
    <dbReference type="NCBI Taxonomy" id="760192"/>
    <lineage>
        <taxon>Bacteria</taxon>
        <taxon>Pseudomonadati</taxon>
        <taxon>Bacteroidota</taxon>
        <taxon>Saprospiria</taxon>
        <taxon>Saprospirales</taxon>
        <taxon>Haliscomenobacteraceae</taxon>
        <taxon>Haliscomenobacter</taxon>
    </lineage>
</organism>
<dbReference type="HOGENOM" id="CLU_471639_0_0_10"/>
<dbReference type="STRING" id="760192.Halhy_6230"/>
<evidence type="ECO:0000313" key="2">
    <source>
        <dbReference type="EMBL" id="AEE54050.1"/>
    </source>
</evidence>
<dbReference type="eggNOG" id="COG2010">
    <property type="taxonomic scope" value="Bacteria"/>
</dbReference>
<dbReference type="Proteomes" id="UP000008461">
    <property type="component" value="Chromosome"/>
</dbReference>
<dbReference type="KEGG" id="hhy:Halhy_6230"/>
<dbReference type="Pfam" id="PF06439">
    <property type="entry name" value="3keto-disac_hyd"/>
    <property type="match status" value="1"/>
</dbReference>
<dbReference type="PROSITE" id="PS51820">
    <property type="entry name" value="PA14"/>
    <property type="match status" value="1"/>
</dbReference>
<dbReference type="RefSeq" id="WP_013768571.1">
    <property type="nucleotide sequence ID" value="NC_015510.1"/>
</dbReference>
<dbReference type="AlphaFoldDB" id="F4L4Y8"/>
<dbReference type="OrthoDB" id="938897at2"/>
<dbReference type="eggNOG" id="COG2133">
    <property type="taxonomic scope" value="Bacteria"/>
</dbReference>
<dbReference type="GO" id="GO:0016787">
    <property type="term" value="F:hydrolase activity"/>
    <property type="evidence" value="ECO:0007669"/>
    <property type="project" value="InterPro"/>
</dbReference>
<dbReference type="Pfam" id="PF07691">
    <property type="entry name" value="PA14"/>
    <property type="match status" value="1"/>
</dbReference>
<name>F4L4Y8_HALH1</name>
<dbReference type="SMART" id="SM00758">
    <property type="entry name" value="PA14"/>
    <property type="match status" value="1"/>
</dbReference>
<protein>
    <recommendedName>
        <fullName evidence="1">PA14 domain-containing protein</fullName>
    </recommendedName>
</protein>
<dbReference type="EMBL" id="CP002691">
    <property type="protein sequence ID" value="AEE54050.1"/>
    <property type="molecule type" value="Genomic_DNA"/>
</dbReference>
<sequence length="627" mass="69309">MKSLKPLLLSIAILSVVTGWAQKFPLKPLPLEDMSNFKTTGSNWQIVGDVVMDRTGGMKTTAGKGILLNNVGDKDHDILEKAGKDKDQATIEGYKVLTAWEHGDLELELEFMMPKGSNSGIYLQGRYEVQLFDSWGVKSPKYGDLGGIYRNWESAPGKIYMGKAPIANAAKAPGLWQHMRISFQAPRFDAQGKKTENARLHYVIINGVTVHQNLEIPLPTGGPLDQKEVPLGPIFIQGDHGAVAFRNIKYRSLGAKTATTSEISYKYFEGKFKEAKELDGKTPKASGKIAAVTTEVLELEDVSGARFDGMLNVPEDGEYLMTLNSTGGVKLLIDNQELMNNERPDSWWDSKQSNLQLKAGAHPFTIYYYKDAGYMPPRLAWIIEGSAIQRSTLTAFGSYPPNPNPSSSIYVPVGSKTRLLRAFLDFNRDRSRRLTHTIGVGDPGGLHYIYDLKAGNVACAWRGDFVDATPMWDDRGDGSFRPMGVTQFTYMGQTLGIINSASDGFPADYKEEDFKTKGYAIEEATGRPIFRYSYKGIEVEERCYPSLDQNSLVREIALNGTIPAGTHLKLGEGKDIIAMPDGSFAIDERKYYIALAADAKASIRDFNGKKELVLPVSAGIVKYSIIW</sequence>
<gene>
    <name evidence="2" type="ordered locus">Halhy_6230</name>
</gene>
<dbReference type="InterPro" id="IPR011658">
    <property type="entry name" value="PA14_dom"/>
</dbReference>
<dbReference type="SUPFAM" id="SSF56988">
    <property type="entry name" value="Anthrax protective antigen"/>
    <property type="match status" value="1"/>
</dbReference>
<feature type="domain" description="PA14" evidence="1">
    <location>
        <begin position="258"/>
        <end position="395"/>
    </location>
</feature>
<reference key="2">
    <citation type="submission" date="2011-04" db="EMBL/GenBank/DDBJ databases">
        <title>Complete sequence of chromosome of Haliscomenobacter hydrossis DSM 1100.</title>
        <authorList>
            <consortium name="US DOE Joint Genome Institute (JGI-PGF)"/>
            <person name="Lucas S."/>
            <person name="Han J."/>
            <person name="Lapidus A."/>
            <person name="Bruce D."/>
            <person name="Goodwin L."/>
            <person name="Pitluck S."/>
            <person name="Peters L."/>
            <person name="Kyrpides N."/>
            <person name="Mavromatis K."/>
            <person name="Ivanova N."/>
            <person name="Ovchinnikova G."/>
            <person name="Pagani I."/>
            <person name="Daligault H."/>
            <person name="Detter J.C."/>
            <person name="Han C."/>
            <person name="Land M."/>
            <person name="Hauser L."/>
            <person name="Markowitz V."/>
            <person name="Cheng J.-F."/>
            <person name="Hugenholtz P."/>
            <person name="Woyke T."/>
            <person name="Wu D."/>
            <person name="Verbarg S."/>
            <person name="Frueling A."/>
            <person name="Brambilla E."/>
            <person name="Klenk H.-P."/>
            <person name="Eisen J.A."/>
        </authorList>
    </citation>
    <scope>NUCLEOTIDE SEQUENCE</scope>
    <source>
        <strain>DSM 1100</strain>
    </source>
</reference>
<dbReference type="InterPro" id="IPR037524">
    <property type="entry name" value="PA14/GLEYA"/>
</dbReference>